<evidence type="ECO:0000313" key="2">
    <source>
        <dbReference type="Proteomes" id="UP001187531"/>
    </source>
</evidence>
<comment type="caution">
    <text evidence="1">The sequence shown here is derived from an EMBL/GenBank/DDBJ whole genome shotgun (WGS) entry which is preliminary data.</text>
</comment>
<dbReference type="Proteomes" id="UP001187531">
    <property type="component" value="Unassembled WGS sequence"/>
</dbReference>
<reference evidence="1" key="1">
    <citation type="submission" date="2023-07" db="EMBL/GenBank/DDBJ databases">
        <title>Chromosome-level genome assembly of Artemia franciscana.</title>
        <authorList>
            <person name="Jo E."/>
        </authorList>
    </citation>
    <scope>NUCLEOTIDE SEQUENCE</scope>
    <source>
        <tissue evidence="1">Whole body</tissue>
    </source>
</reference>
<dbReference type="AlphaFoldDB" id="A0AA88KTR8"/>
<name>A0AA88KTR8_ARTSF</name>
<evidence type="ECO:0000313" key="1">
    <source>
        <dbReference type="EMBL" id="KAK2702251.1"/>
    </source>
</evidence>
<protein>
    <submittedName>
        <fullName evidence="1">Uncharacterized protein</fullName>
    </submittedName>
</protein>
<proteinExistence type="predicted"/>
<sequence length="155" mass="17487">MPFRYDKEVLIGLFSPELTVAPSFFARLVTLNLLGRTPDDRPLPQELLSKRKKRKRCRKRGGKRGQLMIPVIVSRSTSLAPKTPPHQRILVKIDCSTNANMPSLIPFNQASVSDAETYYYSESDYNQIMKKLLDDYVAQQGTISGSGPSERVDDL</sequence>
<accession>A0AA88KTR8</accession>
<keyword evidence="2" id="KW-1185">Reference proteome</keyword>
<gene>
    <name evidence="1" type="ORF">QYM36_019113</name>
</gene>
<organism evidence="1 2">
    <name type="scientific">Artemia franciscana</name>
    <name type="common">Brine shrimp</name>
    <name type="synonym">Artemia sanfranciscana</name>
    <dbReference type="NCBI Taxonomy" id="6661"/>
    <lineage>
        <taxon>Eukaryota</taxon>
        <taxon>Metazoa</taxon>
        <taxon>Ecdysozoa</taxon>
        <taxon>Arthropoda</taxon>
        <taxon>Crustacea</taxon>
        <taxon>Branchiopoda</taxon>
        <taxon>Anostraca</taxon>
        <taxon>Artemiidae</taxon>
        <taxon>Artemia</taxon>
    </lineage>
</organism>
<dbReference type="EMBL" id="JAVRJZ010000526">
    <property type="protein sequence ID" value="KAK2702251.1"/>
    <property type="molecule type" value="Genomic_DNA"/>
</dbReference>